<accession>A0A975CYI2</accession>
<evidence type="ECO:0000313" key="2">
    <source>
        <dbReference type="Proteomes" id="UP000664914"/>
    </source>
</evidence>
<dbReference type="RefSeq" id="WP_208631611.1">
    <property type="nucleotide sequence ID" value="NZ_CP059319.1"/>
</dbReference>
<name>A0A975CYI2_9SPHN</name>
<reference evidence="1" key="1">
    <citation type="submission" date="2020-07" db="EMBL/GenBank/DDBJ databases">
        <authorList>
            <person name="Camacho E."/>
        </authorList>
    </citation>
    <scope>NUCLEOTIDE SEQUENCE</scope>
    <source>
        <strain evidence="1">MPO218</strain>
    </source>
</reference>
<sequence length="244" mass="25956">MMGIEVSPLIGDNRHSPADDARAAMLDVIRQRQPRIDEFVANLAQRTVMRDRIDAAAATDVIGLAQKVMAAIGEQRKAISSPYDAAAGAPIIVMRNALAPLDAEIARVLALIEAFDEAEKTRIADQRAEQAAEEQRLRDAARQAEAGQGRAEIVYAQGGPVPDPAPAAPAAGPAPIRGDYGFSYRKRAKIEVTVEDVTLIPPDILEEDIVQAAIAAAIKARATKNSRLTVAGATIHRGTRGSVN</sequence>
<evidence type="ECO:0000313" key="1">
    <source>
        <dbReference type="EMBL" id="QTH19629.1"/>
    </source>
</evidence>
<gene>
    <name evidence="1" type="ORF">HRJ34_14725</name>
</gene>
<dbReference type="AlphaFoldDB" id="A0A975CYI2"/>
<protein>
    <submittedName>
        <fullName evidence="1">Uncharacterized protein</fullName>
    </submittedName>
</protein>
<proteinExistence type="predicted"/>
<organism evidence="1 2">
    <name type="scientific">Rhizorhabdus wittichii</name>
    <dbReference type="NCBI Taxonomy" id="160791"/>
    <lineage>
        <taxon>Bacteria</taxon>
        <taxon>Pseudomonadati</taxon>
        <taxon>Pseudomonadota</taxon>
        <taxon>Alphaproteobacteria</taxon>
        <taxon>Sphingomonadales</taxon>
        <taxon>Sphingomonadaceae</taxon>
        <taxon>Rhizorhabdus</taxon>
    </lineage>
</organism>
<dbReference type="EMBL" id="CP059319">
    <property type="protein sequence ID" value="QTH19629.1"/>
    <property type="molecule type" value="Genomic_DNA"/>
</dbReference>
<reference evidence="1" key="2">
    <citation type="submission" date="2021-04" db="EMBL/GenBank/DDBJ databases">
        <title>Isolation and genomic analysis of the ibuprofen-degrading bacterium Sphingomonas strain MPO218.</title>
        <authorList>
            <person name="Aulestia M."/>
            <person name="Flores A."/>
            <person name="Mangas E.L."/>
            <person name="Perez-Pulido A.J."/>
            <person name="Santero E."/>
            <person name="Camacho E.M."/>
        </authorList>
    </citation>
    <scope>NUCLEOTIDE SEQUENCE</scope>
    <source>
        <strain evidence="1">MPO218</strain>
    </source>
</reference>
<dbReference type="Proteomes" id="UP000664914">
    <property type="component" value="Chromosome"/>
</dbReference>